<dbReference type="RefSeq" id="WP_344113328.1">
    <property type="nucleotide sequence ID" value="NZ_BAAANE010000007.1"/>
</dbReference>
<feature type="domain" description="Protein kinase" evidence="8">
    <location>
        <begin position="24"/>
        <end position="284"/>
    </location>
</feature>
<dbReference type="EMBL" id="BAAANE010000007">
    <property type="protein sequence ID" value="GAA1645662.1"/>
    <property type="molecule type" value="Genomic_DNA"/>
</dbReference>
<dbReference type="InterPro" id="IPR011009">
    <property type="entry name" value="Kinase-like_dom_sf"/>
</dbReference>
<keyword evidence="10" id="KW-1185">Reference proteome</keyword>
<evidence type="ECO:0000256" key="1">
    <source>
        <dbReference type="ARBA" id="ARBA00012513"/>
    </source>
</evidence>
<accession>A0ABP4REJ8</accession>
<evidence type="ECO:0000259" key="8">
    <source>
        <dbReference type="PROSITE" id="PS50011"/>
    </source>
</evidence>
<dbReference type="InterPro" id="IPR017441">
    <property type="entry name" value="Protein_kinase_ATP_BS"/>
</dbReference>
<comment type="caution">
    <text evidence="9">The sequence shown here is derived from an EMBL/GenBank/DDBJ whole genome shotgun (WGS) entry which is preliminary data.</text>
</comment>
<feature type="binding site" evidence="7">
    <location>
        <position position="53"/>
    </location>
    <ligand>
        <name>ATP</name>
        <dbReference type="ChEBI" id="CHEBI:30616"/>
    </ligand>
</feature>
<keyword evidence="6 7" id="KW-0067">ATP-binding</keyword>
<evidence type="ECO:0000256" key="2">
    <source>
        <dbReference type="ARBA" id="ARBA00022527"/>
    </source>
</evidence>
<dbReference type="SMART" id="SM00220">
    <property type="entry name" value="S_TKc"/>
    <property type="match status" value="1"/>
</dbReference>
<organism evidence="9 10">
    <name type="scientific">Kribbella alba</name>
    <dbReference type="NCBI Taxonomy" id="190197"/>
    <lineage>
        <taxon>Bacteria</taxon>
        <taxon>Bacillati</taxon>
        <taxon>Actinomycetota</taxon>
        <taxon>Actinomycetes</taxon>
        <taxon>Propionibacteriales</taxon>
        <taxon>Kribbellaceae</taxon>
        <taxon>Kribbella</taxon>
    </lineage>
</organism>
<dbReference type="SUPFAM" id="SSF56112">
    <property type="entry name" value="Protein kinase-like (PK-like)"/>
    <property type="match status" value="1"/>
</dbReference>
<dbReference type="Gene3D" id="1.10.510.10">
    <property type="entry name" value="Transferase(Phosphotransferase) domain 1"/>
    <property type="match status" value="1"/>
</dbReference>
<reference evidence="10" key="1">
    <citation type="journal article" date="2019" name="Int. J. Syst. Evol. Microbiol.">
        <title>The Global Catalogue of Microorganisms (GCM) 10K type strain sequencing project: providing services to taxonomists for standard genome sequencing and annotation.</title>
        <authorList>
            <consortium name="The Broad Institute Genomics Platform"/>
            <consortium name="The Broad Institute Genome Sequencing Center for Infectious Disease"/>
            <person name="Wu L."/>
            <person name="Ma J."/>
        </authorList>
    </citation>
    <scope>NUCLEOTIDE SEQUENCE [LARGE SCALE GENOMIC DNA]</scope>
    <source>
        <strain evidence="10">JCM 14306</strain>
    </source>
</reference>
<gene>
    <name evidence="9" type="ORF">GCM10009744_40610</name>
</gene>
<protein>
    <recommendedName>
        <fullName evidence="1">non-specific serine/threonine protein kinase</fullName>
        <ecNumber evidence="1">2.7.11.1</ecNumber>
    </recommendedName>
</protein>
<keyword evidence="3" id="KW-0808">Transferase</keyword>
<dbReference type="CDD" id="cd14014">
    <property type="entry name" value="STKc_PknB_like"/>
    <property type="match status" value="1"/>
</dbReference>
<dbReference type="InterPro" id="IPR008271">
    <property type="entry name" value="Ser/Thr_kinase_AS"/>
</dbReference>
<dbReference type="Proteomes" id="UP001501319">
    <property type="component" value="Unassembled WGS sequence"/>
</dbReference>
<keyword evidence="5" id="KW-0418">Kinase</keyword>
<sequence length="317" mass="33115">MTVVAELAGSPAIVAPGRLVAGRYRLGALLGRGGMGRVWLAEDEVLRRRVALKQVVLSGLVSEEVRASALGEARAAARIDHIGAVRIHDLVEDPDGSPWIVMELLSGRTLAEALDAGGPLPILEVTRIALRLLDVLEAVHREGLVHRDVKPSNVFLCDGGRVVLTDFGIACAVGGCTLPPGGLAGSPAYMSPERARGEEDGPASDLFSLGATLFAAAEGRSPFSKGDPFSTLVAVVEDSPGPFVNAGPLRPVIEGLLAKKPQSRPTADQARLEAVAPRGQRVYVPTSRPRAMADDSIALSAWLRSAPASSPVAEDNA</sequence>
<evidence type="ECO:0000256" key="6">
    <source>
        <dbReference type="ARBA" id="ARBA00022840"/>
    </source>
</evidence>
<dbReference type="Pfam" id="PF00069">
    <property type="entry name" value="Pkinase"/>
    <property type="match status" value="1"/>
</dbReference>
<evidence type="ECO:0000313" key="9">
    <source>
        <dbReference type="EMBL" id="GAA1645662.1"/>
    </source>
</evidence>
<evidence type="ECO:0000256" key="7">
    <source>
        <dbReference type="PROSITE-ProRule" id="PRU10141"/>
    </source>
</evidence>
<evidence type="ECO:0000256" key="3">
    <source>
        <dbReference type="ARBA" id="ARBA00022679"/>
    </source>
</evidence>
<dbReference type="Gene3D" id="3.30.200.20">
    <property type="entry name" value="Phosphorylase Kinase, domain 1"/>
    <property type="match status" value="1"/>
</dbReference>
<proteinExistence type="predicted"/>
<dbReference type="InterPro" id="IPR000719">
    <property type="entry name" value="Prot_kinase_dom"/>
</dbReference>
<dbReference type="EC" id="2.7.11.1" evidence="1"/>
<dbReference type="PROSITE" id="PS50011">
    <property type="entry name" value="PROTEIN_KINASE_DOM"/>
    <property type="match status" value="1"/>
</dbReference>
<keyword evidence="4 7" id="KW-0547">Nucleotide-binding</keyword>
<name>A0ABP4REJ8_9ACTN</name>
<dbReference type="PROSITE" id="PS00108">
    <property type="entry name" value="PROTEIN_KINASE_ST"/>
    <property type="match status" value="1"/>
</dbReference>
<evidence type="ECO:0000256" key="4">
    <source>
        <dbReference type="ARBA" id="ARBA00022741"/>
    </source>
</evidence>
<dbReference type="PANTHER" id="PTHR43289:SF6">
    <property type="entry name" value="SERINE_THREONINE-PROTEIN KINASE NEKL-3"/>
    <property type="match status" value="1"/>
</dbReference>
<dbReference type="PANTHER" id="PTHR43289">
    <property type="entry name" value="MITOGEN-ACTIVATED PROTEIN KINASE KINASE KINASE 20-RELATED"/>
    <property type="match status" value="1"/>
</dbReference>
<evidence type="ECO:0000313" key="10">
    <source>
        <dbReference type="Proteomes" id="UP001501319"/>
    </source>
</evidence>
<dbReference type="PROSITE" id="PS00107">
    <property type="entry name" value="PROTEIN_KINASE_ATP"/>
    <property type="match status" value="1"/>
</dbReference>
<evidence type="ECO:0000256" key="5">
    <source>
        <dbReference type="ARBA" id="ARBA00022777"/>
    </source>
</evidence>
<keyword evidence="2" id="KW-0723">Serine/threonine-protein kinase</keyword>